<keyword evidence="3" id="KW-0597">Phosphoprotein</keyword>
<keyword evidence="5 9" id="KW-0418">Kinase</keyword>
<evidence type="ECO:0000313" key="10">
    <source>
        <dbReference type="Proteomes" id="UP001165306"/>
    </source>
</evidence>
<dbReference type="PANTHER" id="PTHR44936">
    <property type="entry name" value="SENSOR PROTEIN CREC"/>
    <property type="match status" value="1"/>
</dbReference>
<keyword evidence="7" id="KW-0812">Transmembrane</keyword>
<comment type="caution">
    <text evidence="9">The sequence shown here is derived from an EMBL/GenBank/DDBJ whole genome shotgun (WGS) entry which is preliminary data.</text>
</comment>
<comment type="catalytic activity">
    <reaction evidence="1">
        <text>ATP + protein L-histidine = ADP + protein N-phospho-L-histidine.</text>
        <dbReference type="EC" id="2.7.13.3"/>
    </reaction>
</comment>
<evidence type="ECO:0000256" key="2">
    <source>
        <dbReference type="ARBA" id="ARBA00012438"/>
    </source>
</evidence>
<protein>
    <recommendedName>
        <fullName evidence="2">histidine kinase</fullName>
        <ecNumber evidence="2">2.7.13.3</ecNumber>
    </recommendedName>
</protein>
<feature type="domain" description="Histidine kinase" evidence="8">
    <location>
        <begin position="147"/>
        <end position="368"/>
    </location>
</feature>
<evidence type="ECO:0000256" key="3">
    <source>
        <dbReference type="ARBA" id="ARBA00022553"/>
    </source>
</evidence>
<accession>A0AA42BBL8</accession>
<dbReference type="InterPro" id="IPR005467">
    <property type="entry name" value="His_kinase_dom"/>
</dbReference>
<dbReference type="PROSITE" id="PS50109">
    <property type="entry name" value="HIS_KIN"/>
    <property type="match status" value="1"/>
</dbReference>
<dbReference type="SMART" id="SM00387">
    <property type="entry name" value="HATPase_c"/>
    <property type="match status" value="1"/>
</dbReference>
<dbReference type="SUPFAM" id="SSF47384">
    <property type="entry name" value="Homodimeric domain of signal transducing histidine kinase"/>
    <property type="match status" value="1"/>
</dbReference>
<dbReference type="SUPFAM" id="SSF55874">
    <property type="entry name" value="ATPase domain of HSP90 chaperone/DNA topoisomerase II/histidine kinase"/>
    <property type="match status" value="1"/>
</dbReference>
<gene>
    <name evidence="9" type="ORF">NET02_02095</name>
</gene>
<dbReference type="AlphaFoldDB" id="A0AA42BBL8"/>
<dbReference type="InterPro" id="IPR036097">
    <property type="entry name" value="HisK_dim/P_sf"/>
</dbReference>
<dbReference type="InterPro" id="IPR003594">
    <property type="entry name" value="HATPase_dom"/>
</dbReference>
<keyword evidence="6" id="KW-0902">Two-component regulatory system</keyword>
<evidence type="ECO:0000259" key="8">
    <source>
        <dbReference type="PROSITE" id="PS50109"/>
    </source>
</evidence>
<evidence type="ECO:0000256" key="4">
    <source>
        <dbReference type="ARBA" id="ARBA00022679"/>
    </source>
</evidence>
<keyword evidence="7" id="KW-0472">Membrane</keyword>
<dbReference type="Pfam" id="PF02518">
    <property type="entry name" value="HATPase_c"/>
    <property type="match status" value="1"/>
</dbReference>
<keyword evidence="4" id="KW-0808">Transferase</keyword>
<dbReference type="PANTHER" id="PTHR44936:SF9">
    <property type="entry name" value="SENSOR PROTEIN CREC"/>
    <property type="match status" value="1"/>
</dbReference>
<reference evidence="9" key="1">
    <citation type="submission" date="2022-06" db="EMBL/GenBank/DDBJ databases">
        <title>CFH 74404 Thermomicrobiaceae sp.</title>
        <authorList>
            <person name="Ming H."/>
            <person name="Li W.-J."/>
            <person name="Zhao Z."/>
        </authorList>
    </citation>
    <scope>NUCLEOTIDE SEQUENCE</scope>
    <source>
        <strain evidence="9">CFH 74404</strain>
    </source>
</reference>
<name>A0AA42BBL8_9BACT</name>
<dbReference type="InterPro" id="IPR050980">
    <property type="entry name" value="2C_sensor_his_kinase"/>
</dbReference>
<sequence>MGQVRIRKSRAAATRFVFGYALDHWRYVLPTLLGLALSLSVFALAATLSSPPYHAWDVTYAALLALIGLVFGLSWDALARYQDRMRLERIASVEDVEQVTRWLPPAHATTADAEQCFAAIRACDRAWRNHQASTQERVFFYTTLAARAVHSMKTPLQALALLVQAGEHAAQDGRLEREWPELARRAWAELRRLDGLVSQVLHSVRLEDFARDLVPERVSLPALAREVINAFKHDWVIRGIYPRLEIDGDPETYTVFTDRKWLRLILEQVTRNALQYGRSSFTVRLARDGEDAGFRLEMRDDGEGMPPEDLARACEPFYTGAQGRKVATATGIGLYLAREAANRLGLRLSLSSWPGGGTTVTLTFPRAQYFAPEHARLPG</sequence>
<keyword evidence="10" id="KW-1185">Reference proteome</keyword>
<evidence type="ECO:0000256" key="1">
    <source>
        <dbReference type="ARBA" id="ARBA00000085"/>
    </source>
</evidence>
<evidence type="ECO:0000256" key="7">
    <source>
        <dbReference type="SAM" id="Phobius"/>
    </source>
</evidence>
<organism evidence="9 10">
    <name type="scientific">Thermalbibacter longus</name>
    <dbReference type="NCBI Taxonomy" id="2951981"/>
    <lineage>
        <taxon>Bacteria</taxon>
        <taxon>Pseudomonadati</taxon>
        <taxon>Thermomicrobiota</taxon>
        <taxon>Thermomicrobia</taxon>
        <taxon>Thermomicrobiales</taxon>
        <taxon>Thermomicrobiaceae</taxon>
        <taxon>Thermalbibacter</taxon>
    </lineage>
</organism>
<dbReference type="EC" id="2.7.13.3" evidence="2"/>
<evidence type="ECO:0000256" key="5">
    <source>
        <dbReference type="ARBA" id="ARBA00022777"/>
    </source>
</evidence>
<proteinExistence type="predicted"/>
<keyword evidence="7" id="KW-1133">Transmembrane helix</keyword>
<evidence type="ECO:0000313" key="9">
    <source>
        <dbReference type="EMBL" id="MCM8747933.1"/>
    </source>
</evidence>
<dbReference type="EMBL" id="JAMSLR010000001">
    <property type="protein sequence ID" value="MCM8747933.1"/>
    <property type="molecule type" value="Genomic_DNA"/>
</dbReference>
<feature type="transmembrane region" description="Helical" evidence="7">
    <location>
        <begin position="60"/>
        <end position="79"/>
    </location>
</feature>
<dbReference type="Gene3D" id="3.30.565.10">
    <property type="entry name" value="Histidine kinase-like ATPase, C-terminal domain"/>
    <property type="match status" value="1"/>
</dbReference>
<feature type="transmembrane region" description="Helical" evidence="7">
    <location>
        <begin position="27"/>
        <end position="48"/>
    </location>
</feature>
<dbReference type="Proteomes" id="UP001165306">
    <property type="component" value="Unassembled WGS sequence"/>
</dbReference>
<dbReference type="InterPro" id="IPR036890">
    <property type="entry name" value="HATPase_C_sf"/>
</dbReference>
<dbReference type="RefSeq" id="WP_284055715.1">
    <property type="nucleotide sequence ID" value="NZ_JAMSLR010000001.1"/>
</dbReference>
<dbReference type="GO" id="GO:0000155">
    <property type="term" value="F:phosphorelay sensor kinase activity"/>
    <property type="evidence" value="ECO:0007669"/>
    <property type="project" value="InterPro"/>
</dbReference>
<dbReference type="InterPro" id="IPR004358">
    <property type="entry name" value="Sig_transdc_His_kin-like_C"/>
</dbReference>
<evidence type="ECO:0000256" key="6">
    <source>
        <dbReference type="ARBA" id="ARBA00023012"/>
    </source>
</evidence>
<dbReference type="PRINTS" id="PR00344">
    <property type="entry name" value="BCTRLSENSOR"/>
</dbReference>